<accession>A0AAD8P717</accession>
<comment type="caution">
    <text evidence="2">The sequence shown here is derived from an EMBL/GenBank/DDBJ whole genome shotgun (WGS) entry which is preliminary data.</text>
</comment>
<proteinExistence type="inferred from homology"/>
<gene>
    <name evidence="2" type="ORF">QVD17_06989</name>
</gene>
<dbReference type="GO" id="GO:0004185">
    <property type="term" value="F:serine-type carboxypeptidase activity"/>
    <property type="evidence" value="ECO:0007669"/>
    <property type="project" value="InterPro"/>
</dbReference>
<keyword evidence="3" id="KW-1185">Reference proteome</keyword>
<dbReference type="AlphaFoldDB" id="A0AAD8P717"/>
<dbReference type="Pfam" id="PF00450">
    <property type="entry name" value="Peptidase_S10"/>
    <property type="match status" value="1"/>
</dbReference>
<dbReference type="SUPFAM" id="SSF53474">
    <property type="entry name" value="alpha/beta-Hydrolases"/>
    <property type="match status" value="1"/>
</dbReference>
<dbReference type="InterPro" id="IPR001563">
    <property type="entry name" value="Peptidase_S10"/>
</dbReference>
<name>A0AAD8P717_TARER</name>
<dbReference type="Gene3D" id="3.40.50.1820">
    <property type="entry name" value="alpha/beta hydrolase"/>
    <property type="match status" value="1"/>
</dbReference>
<protein>
    <recommendedName>
        <fullName evidence="4">Serine carboxypeptidase</fullName>
    </recommendedName>
</protein>
<dbReference type="Proteomes" id="UP001229421">
    <property type="component" value="Unassembled WGS sequence"/>
</dbReference>
<sequence>MWEEIHILERNDVGNESYINLKGYILGNPLTFQEVNNYKIRLLMALFHTCGGEYRSEYVRPTNIECLRNLELIMDTNMFTTGLMKTLFKKHCIFESGDHDMLIPHQLTQAWIKQLNYNVIEQWRSWKLNGQIAGYTESHSNMMTFTTVKAWNMDVLILNADKDSQLK</sequence>
<evidence type="ECO:0000313" key="2">
    <source>
        <dbReference type="EMBL" id="KAK1441150.1"/>
    </source>
</evidence>
<evidence type="ECO:0000313" key="3">
    <source>
        <dbReference type="Proteomes" id="UP001229421"/>
    </source>
</evidence>
<dbReference type="GO" id="GO:0006508">
    <property type="term" value="P:proteolysis"/>
    <property type="evidence" value="ECO:0007669"/>
    <property type="project" value="InterPro"/>
</dbReference>
<dbReference type="EMBL" id="JAUHHV010000001">
    <property type="protein sequence ID" value="KAK1441150.1"/>
    <property type="molecule type" value="Genomic_DNA"/>
</dbReference>
<evidence type="ECO:0000256" key="1">
    <source>
        <dbReference type="ARBA" id="ARBA00009431"/>
    </source>
</evidence>
<evidence type="ECO:0008006" key="4">
    <source>
        <dbReference type="Google" id="ProtNLM"/>
    </source>
</evidence>
<dbReference type="InterPro" id="IPR029058">
    <property type="entry name" value="AB_hydrolase_fold"/>
</dbReference>
<reference evidence="2" key="1">
    <citation type="journal article" date="2023" name="bioRxiv">
        <title>Improved chromosome-level genome assembly for marigold (Tagetes erecta).</title>
        <authorList>
            <person name="Jiang F."/>
            <person name="Yuan L."/>
            <person name="Wang S."/>
            <person name="Wang H."/>
            <person name="Xu D."/>
            <person name="Wang A."/>
            <person name="Fan W."/>
        </authorList>
    </citation>
    <scope>NUCLEOTIDE SEQUENCE</scope>
    <source>
        <strain evidence="2">WSJ</strain>
        <tissue evidence="2">Leaf</tissue>
    </source>
</reference>
<organism evidence="2 3">
    <name type="scientific">Tagetes erecta</name>
    <name type="common">African marigold</name>
    <dbReference type="NCBI Taxonomy" id="13708"/>
    <lineage>
        <taxon>Eukaryota</taxon>
        <taxon>Viridiplantae</taxon>
        <taxon>Streptophyta</taxon>
        <taxon>Embryophyta</taxon>
        <taxon>Tracheophyta</taxon>
        <taxon>Spermatophyta</taxon>
        <taxon>Magnoliopsida</taxon>
        <taxon>eudicotyledons</taxon>
        <taxon>Gunneridae</taxon>
        <taxon>Pentapetalae</taxon>
        <taxon>asterids</taxon>
        <taxon>campanulids</taxon>
        <taxon>Asterales</taxon>
        <taxon>Asteraceae</taxon>
        <taxon>Asteroideae</taxon>
        <taxon>Heliantheae alliance</taxon>
        <taxon>Tageteae</taxon>
        <taxon>Tagetes</taxon>
    </lineage>
</organism>
<comment type="similarity">
    <text evidence="1">Belongs to the peptidase S10 family.</text>
</comment>